<dbReference type="PANTHER" id="PTHR33154">
    <property type="entry name" value="TRANSCRIPTIONAL REGULATOR, ARSR FAMILY"/>
    <property type="match status" value="1"/>
</dbReference>
<protein>
    <submittedName>
        <fullName evidence="5">Helix-turn-helix transcriptional regulator</fullName>
    </submittedName>
</protein>
<keyword evidence="6" id="KW-1185">Reference proteome</keyword>
<dbReference type="PRINTS" id="PR00778">
    <property type="entry name" value="HTHARSR"/>
</dbReference>
<evidence type="ECO:0000256" key="3">
    <source>
        <dbReference type="ARBA" id="ARBA00023163"/>
    </source>
</evidence>
<dbReference type="PROSITE" id="PS50987">
    <property type="entry name" value="HTH_ARSR_2"/>
    <property type="match status" value="1"/>
</dbReference>
<evidence type="ECO:0000313" key="5">
    <source>
        <dbReference type="EMBL" id="MBO3085298.1"/>
    </source>
</evidence>
<dbReference type="Gene3D" id="1.10.10.10">
    <property type="entry name" value="Winged helix-like DNA-binding domain superfamily/Winged helix DNA-binding domain"/>
    <property type="match status" value="1"/>
</dbReference>
<dbReference type="CDD" id="cd00090">
    <property type="entry name" value="HTH_ARSR"/>
    <property type="match status" value="1"/>
</dbReference>
<evidence type="ECO:0000313" key="6">
    <source>
        <dbReference type="Proteomes" id="UP000678317"/>
    </source>
</evidence>
<dbReference type="SMART" id="SM00418">
    <property type="entry name" value="HTH_ARSR"/>
    <property type="match status" value="1"/>
</dbReference>
<comment type="caution">
    <text evidence="5">The sequence shown here is derived from an EMBL/GenBank/DDBJ whole genome shotgun (WGS) entry which is preliminary data.</text>
</comment>
<gene>
    <name evidence="5" type="ORF">J4035_11675</name>
</gene>
<keyword evidence="2" id="KW-0238">DNA-binding</keyword>
<reference evidence="5 6" key="1">
    <citation type="submission" date="2021-03" db="EMBL/GenBank/DDBJ databases">
        <title>novel species in genus Cellulomonas.</title>
        <authorList>
            <person name="Zhang G."/>
        </authorList>
    </citation>
    <scope>NUCLEOTIDE SEQUENCE [LARGE SCALE GENOMIC DNA]</scope>
    <source>
        <strain evidence="6">zg-ZUI188</strain>
    </source>
</reference>
<dbReference type="InterPro" id="IPR001845">
    <property type="entry name" value="HTH_ArsR_DNA-bd_dom"/>
</dbReference>
<proteinExistence type="predicted"/>
<feature type="domain" description="HTH arsR-type" evidence="4">
    <location>
        <begin position="1"/>
        <end position="103"/>
    </location>
</feature>
<accession>A0ABS3SHS6</accession>
<keyword evidence="3" id="KW-0804">Transcription</keyword>
<dbReference type="InterPro" id="IPR051081">
    <property type="entry name" value="HTH_MetalResp_TranReg"/>
</dbReference>
<dbReference type="RefSeq" id="WP_208289747.1">
    <property type="nucleotide sequence ID" value="NZ_CP074404.1"/>
</dbReference>
<dbReference type="InterPro" id="IPR011991">
    <property type="entry name" value="ArsR-like_HTH"/>
</dbReference>
<name>A0ABS3SHS6_9CELL</name>
<evidence type="ECO:0000256" key="1">
    <source>
        <dbReference type="ARBA" id="ARBA00023015"/>
    </source>
</evidence>
<organism evidence="5 6">
    <name type="scientific">Cellulomonas fengjieae</name>
    <dbReference type="NCBI Taxonomy" id="2819978"/>
    <lineage>
        <taxon>Bacteria</taxon>
        <taxon>Bacillati</taxon>
        <taxon>Actinomycetota</taxon>
        <taxon>Actinomycetes</taxon>
        <taxon>Micrococcales</taxon>
        <taxon>Cellulomonadaceae</taxon>
        <taxon>Cellulomonas</taxon>
    </lineage>
</organism>
<evidence type="ECO:0000256" key="2">
    <source>
        <dbReference type="ARBA" id="ARBA00023125"/>
    </source>
</evidence>
<dbReference type="Pfam" id="PF01022">
    <property type="entry name" value="HTH_5"/>
    <property type="match status" value="1"/>
</dbReference>
<dbReference type="Proteomes" id="UP000678317">
    <property type="component" value="Unassembled WGS sequence"/>
</dbReference>
<keyword evidence="1" id="KW-0805">Transcription regulation</keyword>
<dbReference type="SUPFAM" id="SSF46785">
    <property type="entry name" value="Winged helix' DNA-binding domain"/>
    <property type="match status" value="1"/>
</dbReference>
<dbReference type="NCBIfam" id="NF033788">
    <property type="entry name" value="HTH_metalloreg"/>
    <property type="match status" value="1"/>
</dbReference>
<evidence type="ECO:0000259" key="4">
    <source>
        <dbReference type="PROSITE" id="PS50987"/>
    </source>
</evidence>
<dbReference type="PANTHER" id="PTHR33154:SF33">
    <property type="entry name" value="TRANSCRIPTIONAL REPRESSOR SDPR"/>
    <property type="match status" value="1"/>
</dbReference>
<dbReference type="EMBL" id="JAGFBM010000006">
    <property type="protein sequence ID" value="MBO3085298.1"/>
    <property type="molecule type" value="Genomic_DNA"/>
</dbReference>
<sequence>MDSAAAALHALADPNRRRILSVVRDQPHAVGEIAAQVEMSQQAVSHHLKVLRDSGLVSQERDRTRRLYTIRTDGLAAVREYLDDFWPDHLRALKAAAEASSRG</sequence>
<dbReference type="InterPro" id="IPR036388">
    <property type="entry name" value="WH-like_DNA-bd_sf"/>
</dbReference>
<dbReference type="InterPro" id="IPR036390">
    <property type="entry name" value="WH_DNA-bd_sf"/>
</dbReference>